<protein>
    <submittedName>
        <fullName evidence="8">Cytochrome c551</fullName>
    </submittedName>
</protein>
<dbReference type="InterPro" id="IPR009056">
    <property type="entry name" value="Cyt_c-like_dom"/>
</dbReference>
<comment type="caution">
    <text evidence="8">The sequence shown here is derived from an EMBL/GenBank/DDBJ whole genome shotgun (WGS) entry which is preliminary data.</text>
</comment>
<feature type="domain" description="Cytochrome c" evidence="7">
    <location>
        <begin position="417"/>
        <end position="490"/>
    </location>
</feature>
<keyword evidence="9" id="KW-1185">Reference proteome</keyword>
<dbReference type="Pfam" id="PF13442">
    <property type="entry name" value="Cytochrome_CBB3"/>
    <property type="match status" value="1"/>
</dbReference>
<keyword evidence="3 4" id="KW-0408">Iron</keyword>
<name>A0A0A8WYS0_MESS1</name>
<feature type="chain" id="PRO_5002058732" evidence="6">
    <location>
        <begin position="29"/>
        <end position="495"/>
    </location>
</feature>
<gene>
    <name evidence="8" type="ORF">SAMD00020551_0938</name>
</gene>
<dbReference type="PANTHER" id="PTHR47197:SF3">
    <property type="entry name" value="DIHYDRO-HEME D1 DEHYDROGENASE"/>
    <property type="match status" value="1"/>
</dbReference>
<dbReference type="GO" id="GO:0009055">
    <property type="term" value="F:electron transfer activity"/>
    <property type="evidence" value="ECO:0007669"/>
    <property type="project" value="InterPro"/>
</dbReference>
<dbReference type="PROSITE" id="PS51007">
    <property type="entry name" value="CYTC"/>
    <property type="match status" value="1"/>
</dbReference>
<dbReference type="Gene3D" id="1.10.760.10">
    <property type="entry name" value="Cytochrome c-like domain"/>
    <property type="match status" value="1"/>
</dbReference>
<dbReference type="SUPFAM" id="SSF51004">
    <property type="entry name" value="C-terminal (heme d1) domain of cytochrome cd1-nitrite reductase"/>
    <property type="match status" value="1"/>
</dbReference>
<keyword evidence="2 4" id="KW-0479">Metal-binding</keyword>
<dbReference type="InterPro" id="IPR011048">
    <property type="entry name" value="Haem_d1_sf"/>
</dbReference>
<evidence type="ECO:0000256" key="4">
    <source>
        <dbReference type="PROSITE-ProRule" id="PRU00433"/>
    </source>
</evidence>
<dbReference type="NCBIfam" id="TIGR02276">
    <property type="entry name" value="beta_rpt_yvtn"/>
    <property type="match status" value="1"/>
</dbReference>
<dbReference type="PROSITE" id="PS51257">
    <property type="entry name" value="PROKAR_LIPOPROTEIN"/>
    <property type="match status" value="1"/>
</dbReference>
<organism evidence="8 9">
    <name type="scientific">Mesobacillus selenatarsenatis (strain DSM 18680 / JCM 14380 / FERM P-15431 / SF-1)</name>
    <dbReference type="NCBI Taxonomy" id="1321606"/>
    <lineage>
        <taxon>Bacteria</taxon>
        <taxon>Bacillati</taxon>
        <taxon>Bacillota</taxon>
        <taxon>Bacilli</taxon>
        <taxon>Bacillales</taxon>
        <taxon>Bacillaceae</taxon>
        <taxon>Mesobacillus</taxon>
    </lineage>
</organism>
<dbReference type="InterPro" id="IPR011964">
    <property type="entry name" value="YVTN_b-propeller_repeat"/>
</dbReference>
<sequence length="495" mass="53972">MSVNRQFFKMGFATVAASLLLLAGCSQAESNAAEKTKKATTEEHGEEHESSDLELRLAGGKLGSESLAFVGGGSSNKLWVIDAKYHKLVTTIDAGGPKLERTEQKYPNLHDTHAVTFTKDFKLMFTVDWFNYDEPSYAIAFDPATFEELWRVPVGKGGHHSALSPDDKYLYVANQYGDTVSVIDVQAKKKIKELPTGKGTDYISPSMYWDGKAIDSPYLFVSVDQEDKVTVIDWKKNEVVKDIPVGASLHGVNLTPDGKYVWAAVGGEVKKAIIIDVATLEIKDSIEFEQALIHISFSPDGKFAYVTTGGNKIFKVDTTTYEKIWNSTGTTIPAHTGVSPDGKELWTLNHGMDKRYSYQLGGEVVSGVQVWDTENGELITEIPAEGVPHEIQFVPYSAFGGDVALKSEEVHSKGTHSVAEAGEKLYKQSCITCHGSNLEGGNGPALNAIGGQKTKTEIFETIKNGKGMMPSGLVSETEAKILANWLAEKKLSESK</sequence>
<evidence type="ECO:0000256" key="2">
    <source>
        <dbReference type="ARBA" id="ARBA00022723"/>
    </source>
</evidence>
<evidence type="ECO:0000256" key="6">
    <source>
        <dbReference type="SAM" id="SignalP"/>
    </source>
</evidence>
<proteinExistence type="predicted"/>
<keyword evidence="6" id="KW-0732">Signal</keyword>
<dbReference type="GO" id="GO:0020037">
    <property type="term" value="F:heme binding"/>
    <property type="evidence" value="ECO:0007669"/>
    <property type="project" value="InterPro"/>
</dbReference>
<dbReference type="SUPFAM" id="SSF46626">
    <property type="entry name" value="Cytochrome c"/>
    <property type="match status" value="1"/>
</dbReference>
<dbReference type="Gene3D" id="2.130.10.10">
    <property type="entry name" value="YVTN repeat-like/Quinoprotein amine dehydrogenase"/>
    <property type="match status" value="2"/>
</dbReference>
<dbReference type="InterPro" id="IPR051200">
    <property type="entry name" value="Host-pathogen_enzymatic-act"/>
</dbReference>
<dbReference type="InterPro" id="IPR036909">
    <property type="entry name" value="Cyt_c-like_dom_sf"/>
</dbReference>
<dbReference type="OrthoDB" id="55891at2"/>
<dbReference type="RefSeq" id="WP_052442085.1">
    <property type="nucleotide sequence ID" value="NZ_BASE01000019.1"/>
</dbReference>
<feature type="region of interest" description="Disordered" evidence="5">
    <location>
        <begin position="33"/>
        <end position="53"/>
    </location>
</feature>
<dbReference type="EMBL" id="BASE01000019">
    <property type="protein sequence ID" value="GAM12803.1"/>
    <property type="molecule type" value="Genomic_DNA"/>
</dbReference>
<dbReference type="AlphaFoldDB" id="A0A0A8WYS0"/>
<feature type="signal peptide" evidence="6">
    <location>
        <begin position="1"/>
        <end position="28"/>
    </location>
</feature>
<dbReference type="GO" id="GO:0046872">
    <property type="term" value="F:metal ion binding"/>
    <property type="evidence" value="ECO:0007669"/>
    <property type="project" value="UniProtKB-KW"/>
</dbReference>
<dbReference type="InterPro" id="IPR015943">
    <property type="entry name" value="WD40/YVTN_repeat-like_dom_sf"/>
</dbReference>
<evidence type="ECO:0000256" key="3">
    <source>
        <dbReference type="ARBA" id="ARBA00023004"/>
    </source>
</evidence>
<dbReference type="Proteomes" id="UP000031014">
    <property type="component" value="Unassembled WGS sequence"/>
</dbReference>
<dbReference type="PANTHER" id="PTHR47197">
    <property type="entry name" value="PROTEIN NIRF"/>
    <property type="match status" value="1"/>
</dbReference>
<evidence type="ECO:0000313" key="8">
    <source>
        <dbReference type="EMBL" id="GAM12803.1"/>
    </source>
</evidence>
<evidence type="ECO:0000313" key="9">
    <source>
        <dbReference type="Proteomes" id="UP000031014"/>
    </source>
</evidence>
<keyword evidence="1 4" id="KW-0349">Heme</keyword>
<evidence type="ECO:0000256" key="5">
    <source>
        <dbReference type="SAM" id="MobiDB-lite"/>
    </source>
</evidence>
<dbReference type="STRING" id="1321606.SAMD00020551_0938"/>
<evidence type="ECO:0000256" key="1">
    <source>
        <dbReference type="ARBA" id="ARBA00022617"/>
    </source>
</evidence>
<evidence type="ECO:0000259" key="7">
    <source>
        <dbReference type="PROSITE" id="PS51007"/>
    </source>
</evidence>
<accession>A0A0A8WYS0</accession>
<reference evidence="8 9" key="1">
    <citation type="submission" date="2013-06" db="EMBL/GenBank/DDBJ databases">
        <title>Whole genome shotgun sequence of Bacillus selenatarsenatis SF-1.</title>
        <authorList>
            <person name="Kuroda M."/>
            <person name="Sei K."/>
            <person name="Yamashita M."/>
            <person name="Ike M."/>
        </authorList>
    </citation>
    <scope>NUCLEOTIDE SEQUENCE [LARGE SCALE GENOMIC DNA]</scope>
    <source>
        <strain evidence="8 9">SF-1</strain>
    </source>
</reference>